<organism evidence="2 3">
    <name type="scientific">Paramuricea clavata</name>
    <name type="common">Red gorgonian</name>
    <name type="synonym">Violescent sea-whip</name>
    <dbReference type="NCBI Taxonomy" id="317549"/>
    <lineage>
        <taxon>Eukaryota</taxon>
        <taxon>Metazoa</taxon>
        <taxon>Cnidaria</taxon>
        <taxon>Anthozoa</taxon>
        <taxon>Octocorallia</taxon>
        <taxon>Malacalcyonacea</taxon>
        <taxon>Plexauridae</taxon>
        <taxon>Paramuricea</taxon>
    </lineage>
</organism>
<dbReference type="GO" id="GO:0005829">
    <property type="term" value="C:cytosol"/>
    <property type="evidence" value="ECO:0007669"/>
    <property type="project" value="TreeGrafter"/>
</dbReference>
<dbReference type="AlphaFoldDB" id="A0A7D9D7Q5"/>
<dbReference type="EMBL" id="CACRXK020000172">
    <property type="protein sequence ID" value="CAB3979160.1"/>
    <property type="molecule type" value="Genomic_DNA"/>
</dbReference>
<protein>
    <submittedName>
        <fullName evidence="2">Uncharacterized transposon-derived</fullName>
    </submittedName>
</protein>
<feature type="region of interest" description="Disordered" evidence="1">
    <location>
        <begin position="331"/>
        <end position="397"/>
    </location>
</feature>
<reference evidence="2" key="1">
    <citation type="submission" date="2020-04" db="EMBL/GenBank/DDBJ databases">
        <authorList>
            <person name="Alioto T."/>
            <person name="Alioto T."/>
            <person name="Gomez Garrido J."/>
        </authorList>
    </citation>
    <scope>NUCLEOTIDE SEQUENCE</scope>
    <source>
        <strain evidence="2">A484AB</strain>
    </source>
</reference>
<accession>A0A7D9D7Q5</accession>
<dbReference type="PANTHER" id="PTHR23409:SF21">
    <property type="entry name" value="CAPSID PROTEIN"/>
    <property type="match status" value="1"/>
</dbReference>
<name>A0A7D9D7Q5_PARCT</name>
<dbReference type="GO" id="GO:0004748">
    <property type="term" value="F:ribonucleoside-diphosphate reductase activity, thioredoxin disulfide as acceptor"/>
    <property type="evidence" value="ECO:0007669"/>
    <property type="project" value="TreeGrafter"/>
</dbReference>
<evidence type="ECO:0000256" key="1">
    <source>
        <dbReference type="SAM" id="MobiDB-lite"/>
    </source>
</evidence>
<dbReference type="GO" id="GO:0009263">
    <property type="term" value="P:deoxyribonucleotide biosynthetic process"/>
    <property type="evidence" value="ECO:0007669"/>
    <property type="project" value="InterPro"/>
</dbReference>
<evidence type="ECO:0000313" key="3">
    <source>
        <dbReference type="Proteomes" id="UP001152795"/>
    </source>
</evidence>
<proteinExistence type="predicted"/>
<feature type="compositionally biased region" description="Basic residues" evidence="1">
    <location>
        <begin position="339"/>
        <end position="395"/>
    </location>
</feature>
<gene>
    <name evidence="2" type="ORF">PACLA_8A014774</name>
</gene>
<evidence type="ECO:0000313" key="2">
    <source>
        <dbReference type="EMBL" id="CAB3979160.1"/>
    </source>
</evidence>
<comment type="caution">
    <text evidence="2">The sequence shown here is derived from an EMBL/GenBank/DDBJ whole genome shotgun (WGS) entry which is preliminary data.</text>
</comment>
<keyword evidence="3" id="KW-1185">Reference proteome</keyword>
<dbReference type="PANTHER" id="PTHR23409">
    <property type="entry name" value="RIBONUCLEOSIDE-DIPHOSPHATE REDUCTASE SMALL CHAIN"/>
    <property type="match status" value="1"/>
</dbReference>
<sequence length="815" mass="89851">MSGTHFYLTLPSNASLDVFPDNKTTEYRVKLPQPIELDGNWEVGLYSISYPRTWYTLRNVVDDLYFYYNDGTGNNGEGFFLVAFVDYGHYETVQELLKNMNASLRKKIGSDKINLTYSTRTGKVTVHLGANCKIGLFKKLSLILGFGGKEVKIDKTGESPHVVDLNIFSTIYTYCNIVQPQIVGDTSAQLLRSIPVEGKYGDIVTKTFTNIQYVPVQTKSFGDVKILLRNDTGDPVPFERGKGRGMPVFRGSPWQSGYGQQTGYGLGSLFRTLARKAMPLIKSGAKALGNIALKSGTDFVGDVLAGRNVKSAAKARTIQAANIAKRKAIDTLKSQTGSGKRKRSRSVKRSRSAKRTAKKRKISAVRRSQSKKRKTVKKRKASTSAARRKQTKRRKTAQDIFEKGHWVDHQPVSSVADGGVITFLSPGTEDYVDLARTILVVRAKVTKADGTDLGAAEKVGVVNNFLHSLFKQVDVFLKGKQVTQATGTYAYRAYLETLLNYGPSAKDSQLTAALYYKDTAGKMDVADPTAVGGNGNAGLRARYVFSKASGTVEMTGPIFSDIFMSERLLLSYVDLKVILNRGSDEFCLMASEEGADYRVKLTDAYLKIRKVKVNPSISVAHEIALKKGPAIYPIRRIECKSFIVPAGNPSLRKDNLFNGLVPKTFVFGMVESEAFNGAMKKNPYNFQHFNVSSIGITVNGEEMPFKPLQLSYGAAPKYIEAFSTLFSGTGKMYHNTGNDISREEFPKGYAVYPFDLTPDMCGASPHFNVVQKGNLAIDIQFSTAPANAVSLVCYGEFENTVHIDSERNVVYDYSG</sequence>
<dbReference type="OrthoDB" id="5977502at2759"/>
<dbReference type="Proteomes" id="UP001152795">
    <property type="component" value="Unassembled WGS sequence"/>
</dbReference>
<dbReference type="InterPro" id="IPR000358">
    <property type="entry name" value="RNR_small_fam"/>
</dbReference>